<keyword evidence="6" id="KW-1185">Reference proteome</keyword>
<comment type="subcellular location">
    <subcellularLocation>
        <location evidence="3">Cytoplasm</location>
    </subcellularLocation>
    <text evidence="3">The tmRNA-SmpB complex associates with stalled 70S ribosomes.</text>
</comment>
<dbReference type="AlphaFoldDB" id="A0A401G0R5"/>
<dbReference type="Pfam" id="PF01668">
    <property type="entry name" value="SmpB"/>
    <property type="match status" value="1"/>
</dbReference>
<dbReference type="InterPro" id="IPR020081">
    <property type="entry name" value="SsrA-bd_prot_CS"/>
</dbReference>
<evidence type="ECO:0000313" key="5">
    <source>
        <dbReference type="EMBL" id="GBC62773.1"/>
    </source>
</evidence>
<comment type="caution">
    <text evidence="5">The sequence shown here is derived from an EMBL/GenBank/DDBJ whole genome shotgun (WGS) entry which is preliminary data.</text>
</comment>
<dbReference type="RefSeq" id="WP_269433955.1">
    <property type="nucleotide sequence ID" value="NZ_BEXT01000001.1"/>
</dbReference>
<sequence length="157" mass="18534">MKKGKEHEGIKMIANNRKARHNYFILDKYEAGMVLRGTEVKSLRQGSAHLKDAYARIVNGEVFVYQMHIGPYPFAYYENHEPLRPRKLLLHNYEIRKLVGKVNERGLSLIPLNVYFKDGKVKMTLGLAKGKQSHDKRNTIRKRDEKREMDRSRKEMY</sequence>
<accession>A0A401G0R5</accession>
<evidence type="ECO:0000256" key="3">
    <source>
        <dbReference type="HAMAP-Rule" id="MF_00023"/>
    </source>
</evidence>
<evidence type="ECO:0000313" key="6">
    <source>
        <dbReference type="Proteomes" id="UP000288096"/>
    </source>
</evidence>
<dbReference type="PANTHER" id="PTHR30308:SF2">
    <property type="entry name" value="SSRA-BINDING PROTEIN"/>
    <property type="match status" value="1"/>
</dbReference>
<dbReference type="Gene3D" id="2.40.280.10">
    <property type="match status" value="1"/>
</dbReference>
<keyword evidence="2 3" id="KW-0694">RNA-binding</keyword>
<reference evidence="6" key="1">
    <citation type="submission" date="2017-11" db="EMBL/GenBank/DDBJ databases">
        <authorList>
            <person name="Watanabe M."/>
            <person name="Kojima H."/>
        </authorList>
    </citation>
    <scope>NUCLEOTIDE SEQUENCE [LARGE SCALE GENOMIC DNA]</scope>
    <source>
        <strain evidence="6">Tokyo 01</strain>
    </source>
</reference>
<proteinExistence type="inferred from homology"/>
<dbReference type="NCBIfam" id="TIGR00086">
    <property type="entry name" value="smpB"/>
    <property type="match status" value="1"/>
</dbReference>
<dbReference type="HAMAP" id="MF_00023">
    <property type="entry name" value="SmpB"/>
    <property type="match status" value="1"/>
</dbReference>
<dbReference type="GO" id="GO:0070929">
    <property type="term" value="P:trans-translation"/>
    <property type="evidence" value="ECO:0007669"/>
    <property type="project" value="UniProtKB-UniRule"/>
</dbReference>
<comment type="function">
    <text evidence="3">Required for rescue of stalled ribosomes mediated by trans-translation. Binds to transfer-messenger RNA (tmRNA), required for stable association of tmRNA with ribosomes. tmRNA and SmpB together mimic tRNA shape, replacing the anticodon stem-loop with SmpB. tmRNA is encoded by the ssrA gene; the 2 termini fold to resemble tRNA(Ala) and it encodes a 'tag peptide', a short internal open reading frame. During trans-translation Ala-aminoacylated tmRNA acts like a tRNA, entering the A-site of stalled ribosomes, displacing the stalled mRNA. The ribosome then switches to translate the ORF on the tmRNA; the nascent peptide is terminated with the 'tag peptide' encoded by the tmRNA and targeted for degradation. The ribosome is freed to recommence translation, which seems to be the essential function of trans-translation.</text>
</comment>
<dbReference type="EMBL" id="BEXT01000001">
    <property type="protein sequence ID" value="GBC62773.1"/>
    <property type="molecule type" value="Genomic_DNA"/>
</dbReference>
<dbReference type="PANTHER" id="PTHR30308">
    <property type="entry name" value="TMRNA-BINDING COMPONENT OF TRANS-TRANSLATION TAGGING COMPLEX"/>
    <property type="match status" value="1"/>
</dbReference>
<dbReference type="NCBIfam" id="NF003843">
    <property type="entry name" value="PRK05422.1"/>
    <property type="match status" value="1"/>
</dbReference>
<dbReference type="CDD" id="cd09294">
    <property type="entry name" value="SmpB"/>
    <property type="match status" value="1"/>
</dbReference>
<dbReference type="SUPFAM" id="SSF74982">
    <property type="entry name" value="Small protein B (SmpB)"/>
    <property type="match status" value="1"/>
</dbReference>
<dbReference type="InterPro" id="IPR000037">
    <property type="entry name" value="SsrA-bd_prot"/>
</dbReference>
<feature type="region of interest" description="Disordered" evidence="4">
    <location>
        <begin position="129"/>
        <end position="157"/>
    </location>
</feature>
<dbReference type="Proteomes" id="UP000288096">
    <property type="component" value="Unassembled WGS sequence"/>
</dbReference>
<protein>
    <recommendedName>
        <fullName evidence="3">SsrA-binding protein</fullName>
    </recommendedName>
    <alternativeName>
        <fullName evidence="3">Small protein B</fullName>
    </alternativeName>
</protein>
<comment type="similarity">
    <text evidence="3">Belongs to the SmpB family.</text>
</comment>
<dbReference type="PROSITE" id="PS01317">
    <property type="entry name" value="SSRP"/>
    <property type="match status" value="1"/>
</dbReference>
<feature type="compositionally biased region" description="Basic and acidic residues" evidence="4">
    <location>
        <begin position="132"/>
        <end position="157"/>
    </location>
</feature>
<reference evidence="6" key="2">
    <citation type="submission" date="2019-01" db="EMBL/GenBank/DDBJ databases">
        <title>Genome sequence of Desulfonema ishimotonii strain Tokyo 01.</title>
        <authorList>
            <person name="Fukui M."/>
        </authorList>
    </citation>
    <scope>NUCLEOTIDE SEQUENCE [LARGE SCALE GENOMIC DNA]</scope>
    <source>
        <strain evidence="6">Tokyo 01</strain>
    </source>
</reference>
<keyword evidence="1 3" id="KW-0963">Cytoplasm</keyword>
<dbReference type="InterPro" id="IPR023620">
    <property type="entry name" value="SmpB"/>
</dbReference>
<organism evidence="5 6">
    <name type="scientific">Desulfonema ishimotonii</name>
    <dbReference type="NCBI Taxonomy" id="45657"/>
    <lineage>
        <taxon>Bacteria</taxon>
        <taxon>Pseudomonadati</taxon>
        <taxon>Thermodesulfobacteriota</taxon>
        <taxon>Desulfobacteria</taxon>
        <taxon>Desulfobacterales</taxon>
        <taxon>Desulfococcaceae</taxon>
        <taxon>Desulfonema</taxon>
    </lineage>
</organism>
<evidence type="ECO:0000256" key="2">
    <source>
        <dbReference type="ARBA" id="ARBA00022884"/>
    </source>
</evidence>
<dbReference type="GO" id="GO:0005829">
    <property type="term" value="C:cytosol"/>
    <property type="evidence" value="ECO:0007669"/>
    <property type="project" value="TreeGrafter"/>
</dbReference>
<name>A0A401G0R5_9BACT</name>
<dbReference type="GO" id="GO:0003723">
    <property type="term" value="F:RNA binding"/>
    <property type="evidence" value="ECO:0007669"/>
    <property type="project" value="UniProtKB-UniRule"/>
</dbReference>
<dbReference type="GO" id="GO:0070930">
    <property type="term" value="P:trans-translation-dependent protein tagging"/>
    <property type="evidence" value="ECO:0007669"/>
    <property type="project" value="TreeGrafter"/>
</dbReference>
<evidence type="ECO:0000256" key="4">
    <source>
        <dbReference type="SAM" id="MobiDB-lite"/>
    </source>
</evidence>
<gene>
    <name evidence="3" type="primary">smpB</name>
    <name evidence="5" type="ORF">DENIS_3750</name>
</gene>
<evidence type="ECO:0000256" key="1">
    <source>
        <dbReference type="ARBA" id="ARBA00022490"/>
    </source>
</evidence>